<evidence type="ECO:0000256" key="1">
    <source>
        <dbReference type="SAM" id="Phobius"/>
    </source>
</evidence>
<accession>A0A897NXR5</accession>
<name>A0A897NXR5_9EURY</name>
<gene>
    <name evidence="2" type="ORF">HSEST_1354</name>
</gene>
<dbReference type="EMBL" id="CP064791">
    <property type="protein sequence ID" value="QSG14886.1"/>
    <property type="molecule type" value="Genomic_DNA"/>
</dbReference>
<evidence type="ECO:0000313" key="3">
    <source>
        <dbReference type="Proteomes" id="UP000663292"/>
    </source>
</evidence>
<dbReference type="Pfam" id="PF23922">
    <property type="entry name" value="DUF7261"/>
    <property type="match status" value="1"/>
</dbReference>
<keyword evidence="1" id="KW-1133">Transmembrane helix</keyword>
<dbReference type="InterPro" id="IPR055685">
    <property type="entry name" value="DUF7261"/>
</dbReference>
<keyword evidence="1" id="KW-0472">Membrane</keyword>
<keyword evidence="2" id="KW-0969">Cilium</keyword>
<keyword evidence="3" id="KW-1185">Reference proteome</keyword>
<proteinExistence type="predicted"/>
<organism evidence="2 3">
    <name type="scientific">Halapricum desulfuricans</name>
    <dbReference type="NCBI Taxonomy" id="2841257"/>
    <lineage>
        <taxon>Archaea</taxon>
        <taxon>Methanobacteriati</taxon>
        <taxon>Methanobacteriota</taxon>
        <taxon>Stenosarchaea group</taxon>
        <taxon>Halobacteria</taxon>
        <taxon>Halobacteriales</taxon>
        <taxon>Haloarculaceae</taxon>
        <taxon>Halapricum</taxon>
    </lineage>
</organism>
<keyword evidence="2" id="KW-0282">Flagellum</keyword>
<sequence>MVTGPSDERGQLLLVGAVAIALVVVGGVVLLNGMKYTDTVGTSGTDDAISDSERTVEMAESDLDGLVDRVGSDTSLLTFEEHLQRNVSQLSRVYTRLAADRRSAYLNISVNTTASGSGWLLNQSTEGQFEGEDGAQNWTVVSDATVTEPFRIIVDEWPDATGNGSDAKESPLYINVTDDNGHWWSLKLNDSGGGSAEGKQVSVYTDRGLQEAYREDDVSWIGDDGPYEIDVTAGRIDTAATAEPVTGLWTFAANVSTPYDISFRDGFPGSGEGGGEKSATGRYRIATDGVAAAEIPDSVNATEIPVFHPAFDIYYHQPEIQYTRTISVTYHPGGDVE</sequence>
<evidence type="ECO:0000313" key="2">
    <source>
        <dbReference type="EMBL" id="QSG14886.1"/>
    </source>
</evidence>
<keyword evidence="1" id="KW-0812">Transmembrane</keyword>
<dbReference type="RefSeq" id="WP_229122933.1">
    <property type="nucleotide sequence ID" value="NZ_CP064791.1"/>
</dbReference>
<protein>
    <submittedName>
        <fullName evidence="2">Putative pilin/flagellin</fullName>
    </submittedName>
</protein>
<dbReference type="Proteomes" id="UP000663292">
    <property type="component" value="Chromosome"/>
</dbReference>
<keyword evidence="2" id="KW-0966">Cell projection</keyword>
<dbReference type="GeneID" id="68857993"/>
<feature type="transmembrane region" description="Helical" evidence="1">
    <location>
        <begin position="12"/>
        <end position="31"/>
    </location>
</feature>
<dbReference type="AlphaFoldDB" id="A0A897NXR5"/>
<reference evidence="2 3" key="1">
    <citation type="submission" date="2020-11" db="EMBL/GenBank/DDBJ databases">
        <title>Carbohydrate-dependent, anaerobic sulfur respiration: A novel catabolism in halophilic archaea.</title>
        <authorList>
            <person name="Sorokin D.Y."/>
            <person name="Messina E."/>
            <person name="Smedile F."/>
            <person name="La Cono V."/>
            <person name="Hallsworth J.E."/>
            <person name="Yakimov M.M."/>
        </authorList>
    </citation>
    <scope>NUCLEOTIDE SEQUENCE [LARGE SCALE GENOMIC DNA]</scope>
    <source>
        <strain evidence="2 3">HSR-Est</strain>
    </source>
</reference>